<protein>
    <submittedName>
        <fullName evidence="2">Uncharacterized protein</fullName>
    </submittedName>
</protein>
<proteinExistence type="predicted"/>
<keyword evidence="3" id="KW-1185">Reference proteome</keyword>
<name>A0A6N4XQZ5_9FLAO</name>
<dbReference type="AlphaFoldDB" id="A0A6N4XQZ5"/>
<dbReference type="EMBL" id="CACVBY010000066">
    <property type="protein sequence ID" value="CAA7390298.1"/>
    <property type="molecule type" value="Genomic_DNA"/>
</dbReference>
<dbReference type="Proteomes" id="UP000445309">
    <property type="component" value="Unassembled WGS sequence"/>
</dbReference>
<sequence length="41" mass="4856">MRAYFLLYDEVIVIIEAVFYYSILKITLSVFSFKSSIFVLL</sequence>
<keyword evidence="1" id="KW-0472">Membrane</keyword>
<keyword evidence="1" id="KW-0812">Transmembrane</keyword>
<gene>
    <name evidence="2" type="ORF">CHRY9393_02600</name>
</gene>
<evidence type="ECO:0000313" key="3">
    <source>
        <dbReference type="Proteomes" id="UP000445309"/>
    </source>
</evidence>
<organism evidence="2 3">
    <name type="scientific">Chryseobacterium fistulae</name>
    <dbReference type="NCBI Taxonomy" id="2675058"/>
    <lineage>
        <taxon>Bacteria</taxon>
        <taxon>Pseudomonadati</taxon>
        <taxon>Bacteroidota</taxon>
        <taxon>Flavobacteriia</taxon>
        <taxon>Flavobacteriales</taxon>
        <taxon>Weeksellaceae</taxon>
        <taxon>Chryseobacterium group</taxon>
        <taxon>Chryseobacterium</taxon>
    </lineage>
</organism>
<reference evidence="2 3" key="1">
    <citation type="submission" date="2020-01" db="EMBL/GenBank/DDBJ databases">
        <authorList>
            <person name="Rodrigo-Torres L."/>
            <person name="Arahal R. D."/>
            <person name="Lucena T."/>
        </authorList>
    </citation>
    <scope>NUCLEOTIDE SEQUENCE [LARGE SCALE GENOMIC DNA]</scope>
    <source>
        <strain evidence="2 3">CECT 9393</strain>
    </source>
</reference>
<accession>A0A6N4XQZ5</accession>
<keyword evidence="1" id="KW-1133">Transmembrane helix</keyword>
<feature type="transmembrane region" description="Helical" evidence="1">
    <location>
        <begin position="12"/>
        <end position="33"/>
    </location>
</feature>
<evidence type="ECO:0000313" key="2">
    <source>
        <dbReference type="EMBL" id="CAA7390298.1"/>
    </source>
</evidence>
<evidence type="ECO:0000256" key="1">
    <source>
        <dbReference type="SAM" id="Phobius"/>
    </source>
</evidence>